<feature type="signal peptide" evidence="1">
    <location>
        <begin position="1"/>
        <end position="19"/>
    </location>
</feature>
<dbReference type="AlphaFoldDB" id="A0A9W4X255"/>
<evidence type="ECO:0000256" key="1">
    <source>
        <dbReference type="SAM" id="SignalP"/>
    </source>
</evidence>
<gene>
    <name evidence="2" type="ORF">TRV642_0870</name>
</gene>
<feature type="chain" id="PRO_5040977280" evidence="1">
    <location>
        <begin position="20"/>
        <end position="505"/>
    </location>
</feature>
<proteinExistence type="predicted"/>
<dbReference type="Proteomes" id="UP001152749">
    <property type="component" value="Chromosome"/>
</dbReference>
<evidence type="ECO:0000313" key="3">
    <source>
        <dbReference type="Proteomes" id="UP001152749"/>
    </source>
</evidence>
<keyword evidence="1" id="KW-0732">Signal</keyword>
<organism evidence="2 3">
    <name type="scientific">Flavobacterium collinsii</name>
    <dbReference type="NCBI Taxonomy" id="1114861"/>
    <lineage>
        <taxon>Bacteria</taxon>
        <taxon>Pseudomonadati</taxon>
        <taxon>Bacteroidota</taxon>
        <taxon>Flavobacteriia</taxon>
        <taxon>Flavobacteriales</taxon>
        <taxon>Flavobacteriaceae</taxon>
        <taxon>Flavobacterium</taxon>
    </lineage>
</organism>
<evidence type="ECO:0000313" key="2">
    <source>
        <dbReference type="EMBL" id="CAI2765897.1"/>
    </source>
</evidence>
<name>A0A9W4X255_9FLAO</name>
<dbReference type="KEGG" id="fcs:TRV642_0870"/>
<protein>
    <submittedName>
        <fullName evidence="2">Uncharacterized protein</fullName>
    </submittedName>
</protein>
<dbReference type="EMBL" id="OX336425">
    <property type="protein sequence ID" value="CAI2765897.1"/>
    <property type="molecule type" value="Genomic_DNA"/>
</dbReference>
<accession>A0A9W4X255</accession>
<dbReference type="RefSeq" id="WP_263362225.1">
    <property type="nucleotide sequence ID" value="NZ_OX336425.1"/>
</dbReference>
<sequence length="505" mass="58576">MLKKILLTFLLLNSLPSFSQDIAKEFDLKLEEKRDFFQVVNEDKKEVILFLNDKEKTNAIRFDEKFNIIDSLTIVRPEKKYESIIGYSQKDNNCFVFWASKDRKEISSQYINFTTGKTENKAIALELKKEKIVQELTINNKFYLITIIKNTSTLKFYISDDNGNLNEKTVDLSHLEFKNIFDHPENLYTVLTDESSEPCFQTIANDSPPSLALSSKRYKIYTYNPEEIIFTIDNTTHATQVLRINLQDFTPNLISIKQQKITKGEYGAITFRSNSFLIDNKILQIKTNAFVLFFTISDLNGNILKEYKVLHDQEIDFKNSDFLQQKNSFFWRKNDIFSSTKPIKNSEQFLRRIKDAPSVSCYNLNGIYYTAIGSSEDITQGSVGISMNQNLMSTGGMGMNGTTMIPFNSGRSYTVTNLISYKNKAVVYTNCIFDSTFNHLDREMKISAFDKARIFLEENEEIKKTVSIFSKTLYKDLILFKFKNSLYLGSYNKNNKKYQIFSFSE</sequence>
<reference evidence="2" key="1">
    <citation type="submission" date="2022-09" db="EMBL/GenBank/DDBJ databases">
        <authorList>
            <person name="Duchaud E."/>
        </authorList>
    </citation>
    <scope>NUCLEOTIDE SEQUENCE</scope>
    <source>
        <strain evidence="2">TRV642</strain>
    </source>
</reference>